<dbReference type="PROSITE" id="PS50994">
    <property type="entry name" value="INTEGRASE"/>
    <property type="match status" value="1"/>
</dbReference>
<dbReference type="SUPFAM" id="SSF53098">
    <property type="entry name" value="Ribonuclease H-like"/>
    <property type="match status" value="1"/>
</dbReference>
<dbReference type="InterPro" id="IPR056924">
    <property type="entry name" value="SH3_Tf2-1"/>
</dbReference>
<dbReference type="InterPro" id="IPR001584">
    <property type="entry name" value="Integrase_cat-core"/>
</dbReference>
<dbReference type="InterPro" id="IPR036397">
    <property type="entry name" value="RNaseH_sf"/>
</dbReference>
<accession>A0ABR2GDA2</accession>
<organism evidence="2 3">
    <name type="scientific">Hibiscus sabdariffa</name>
    <name type="common">roselle</name>
    <dbReference type="NCBI Taxonomy" id="183260"/>
    <lineage>
        <taxon>Eukaryota</taxon>
        <taxon>Viridiplantae</taxon>
        <taxon>Streptophyta</taxon>
        <taxon>Embryophyta</taxon>
        <taxon>Tracheophyta</taxon>
        <taxon>Spermatophyta</taxon>
        <taxon>Magnoliopsida</taxon>
        <taxon>eudicotyledons</taxon>
        <taxon>Gunneridae</taxon>
        <taxon>Pentapetalae</taxon>
        <taxon>rosids</taxon>
        <taxon>malvids</taxon>
        <taxon>Malvales</taxon>
        <taxon>Malvaceae</taxon>
        <taxon>Malvoideae</taxon>
        <taxon>Hibiscus</taxon>
    </lineage>
</organism>
<gene>
    <name evidence="2" type="ORF">V6N12_050638</name>
</gene>
<dbReference type="Proteomes" id="UP001472677">
    <property type="component" value="Unassembled WGS sequence"/>
</dbReference>
<comment type="caution">
    <text evidence="2">The sequence shown here is derived from an EMBL/GenBank/DDBJ whole genome shotgun (WGS) entry which is preliminary data.</text>
</comment>
<dbReference type="Pfam" id="PF24626">
    <property type="entry name" value="SH3_Tf2-1"/>
    <property type="match status" value="1"/>
</dbReference>
<sequence>MDWRPPKNVSEVRSFLDLAGYYKRFVKGFSTLASPITKLLWKDVPFVWSENQQKSFDQLKQVLKNAPVLVQPESGKDFTNDLNLMQRRCRWMELLKDYDLVIDYHPGNANVVADALSRMKAAITNFVSRCLTCQKVKVEHQAPTRLLQPIEFPQWKWDKITMDFVTGLPGTPKKNDVVWVIVDSLTKSTHFISVRANMSSYVLVEFYIREVIRLHGIPTSIVSDRDPKFTSRFWNGENKVLGPQILRDTEEKVQITHGRLKQAFDRQKAYADLKRTDMQYDIGDKVFLKVSPSKKVLRFGKKGKLSPRYNGPFEILERFGPMAYRLALPPEFDKIHNVFHVSMLQRYRYDPSHILEPEEMKLNPDLSYEEEPV</sequence>
<dbReference type="PANTHER" id="PTHR37984">
    <property type="entry name" value="PROTEIN CBG26694"/>
    <property type="match status" value="1"/>
</dbReference>
<evidence type="ECO:0000259" key="1">
    <source>
        <dbReference type="PROSITE" id="PS50994"/>
    </source>
</evidence>
<keyword evidence="3" id="KW-1185">Reference proteome</keyword>
<dbReference type="Gene3D" id="3.30.420.10">
    <property type="entry name" value="Ribonuclease H-like superfamily/Ribonuclease H"/>
    <property type="match status" value="1"/>
</dbReference>
<dbReference type="SUPFAM" id="SSF56672">
    <property type="entry name" value="DNA/RNA polymerases"/>
    <property type="match status" value="1"/>
</dbReference>
<dbReference type="PANTHER" id="PTHR37984:SF15">
    <property type="entry name" value="INTEGRASE CATALYTIC DOMAIN-CONTAINING PROTEIN"/>
    <property type="match status" value="1"/>
</dbReference>
<dbReference type="EMBL" id="JBBPBM010000001">
    <property type="protein sequence ID" value="KAK8600790.1"/>
    <property type="molecule type" value="Genomic_DNA"/>
</dbReference>
<dbReference type="InterPro" id="IPR012337">
    <property type="entry name" value="RNaseH-like_sf"/>
</dbReference>
<proteinExistence type="predicted"/>
<dbReference type="InterPro" id="IPR043128">
    <property type="entry name" value="Rev_trsase/Diguanyl_cyclase"/>
</dbReference>
<dbReference type="InterPro" id="IPR050951">
    <property type="entry name" value="Retrovirus_Pol_polyprotein"/>
</dbReference>
<evidence type="ECO:0000313" key="2">
    <source>
        <dbReference type="EMBL" id="KAK8600790.1"/>
    </source>
</evidence>
<protein>
    <recommendedName>
        <fullName evidence="1">Integrase catalytic domain-containing protein</fullName>
    </recommendedName>
</protein>
<dbReference type="Gene3D" id="3.30.70.270">
    <property type="match status" value="1"/>
</dbReference>
<evidence type="ECO:0000313" key="3">
    <source>
        <dbReference type="Proteomes" id="UP001472677"/>
    </source>
</evidence>
<name>A0ABR2GDA2_9ROSI</name>
<feature type="domain" description="Integrase catalytic" evidence="1">
    <location>
        <begin position="145"/>
        <end position="231"/>
    </location>
</feature>
<reference evidence="2 3" key="1">
    <citation type="journal article" date="2024" name="G3 (Bethesda)">
        <title>Genome assembly of Hibiscus sabdariffa L. provides insights into metabolisms of medicinal natural products.</title>
        <authorList>
            <person name="Kim T."/>
        </authorList>
    </citation>
    <scope>NUCLEOTIDE SEQUENCE [LARGE SCALE GENOMIC DNA]</scope>
    <source>
        <strain evidence="2">TK-2024</strain>
        <tissue evidence="2">Old leaves</tissue>
    </source>
</reference>
<dbReference type="InterPro" id="IPR043502">
    <property type="entry name" value="DNA/RNA_pol_sf"/>
</dbReference>